<dbReference type="GO" id="GO:0070286">
    <property type="term" value="P:axonemal dynein complex assembly"/>
    <property type="evidence" value="ECO:0007669"/>
    <property type="project" value="InterPro"/>
</dbReference>
<name>A0A0G4FUU8_VITBC</name>
<dbReference type="CDD" id="cd00298">
    <property type="entry name" value="ACD_sHsps_p23-like"/>
    <property type="match status" value="1"/>
</dbReference>
<dbReference type="InterPro" id="IPR041442">
    <property type="entry name" value="PIH1D1/2/3_CS-like"/>
</dbReference>
<keyword evidence="5" id="KW-1185">Reference proteome</keyword>
<evidence type="ECO:0000256" key="2">
    <source>
        <dbReference type="SAM" id="MobiDB-lite"/>
    </source>
</evidence>
<sequence length="207" mass="22965">MDCLSDARNIQSLCSLLCPDDQDENIPGPTVPGGTALTPGTITGPKGTRRIAPPNVKVTAKTPCADKAEKRAKQDDIWGESEVEQGITLQQDDHRTEPEYEILYRQKVGTEDVYLGMSDRDVSSDHCEEITIKIELPDTKLPDITLETLRERLIVMSPKYRLNLALPYAVKKDQGSAKWDGKKQVLKVVLPIERDVRLVDLAGAART</sequence>
<dbReference type="VEuPathDB" id="CryptoDB:Vbra_22965"/>
<dbReference type="STRING" id="1169540.A0A0G4FUU8"/>
<dbReference type="GO" id="GO:0005737">
    <property type="term" value="C:cytoplasm"/>
    <property type="evidence" value="ECO:0007669"/>
    <property type="project" value="TreeGrafter"/>
</dbReference>
<organism evidence="4 5">
    <name type="scientific">Vitrella brassicaformis (strain CCMP3155)</name>
    <dbReference type="NCBI Taxonomy" id="1169540"/>
    <lineage>
        <taxon>Eukaryota</taxon>
        <taxon>Sar</taxon>
        <taxon>Alveolata</taxon>
        <taxon>Colpodellida</taxon>
        <taxon>Vitrellaceae</taxon>
        <taxon>Vitrella</taxon>
    </lineage>
</organism>
<dbReference type="PANTHER" id="PTHR21083:SF0">
    <property type="entry name" value="DYNEIN AXONEMAL ASSEMBLY FACTOR 6"/>
    <property type="match status" value="1"/>
</dbReference>
<feature type="region of interest" description="Disordered" evidence="2">
    <location>
        <begin position="26"/>
        <end position="51"/>
    </location>
</feature>
<feature type="domain" description="PIH1D1/2/3 CS-like" evidence="3">
    <location>
        <begin position="96"/>
        <end position="192"/>
    </location>
</feature>
<reference evidence="4 5" key="1">
    <citation type="submission" date="2014-11" db="EMBL/GenBank/DDBJ databases">
        <authorList>
            <person name="Zhu J."/>
            <person name="Qi W."/>
            <person name="Song R."/>
        </authorList>
    </citation>
    <scope>NUCLEOTIDE SEQUENCE [LARGE SCALE GENOMIC DNA]</scope>
</reference>
<protein>
    <recommendedName>
        <fullName evidence="3">PIH1D1/2/3 CS-like domain-containing protein</fullName>
    </recommendedName>
</protein>
<accession>A0A0G4FUU8</accession>
<dbReference type="PhylomeDB" id="A0A0G4FUU8"/>
<gene>
    <name evidence="4" type="ORF">Vbra_22965</name>
</gene>
<dbReference type="OrthoDB" id="25887at2759"/>
<dbReference type="Pfam" id="PF18201">
    <property type="entry name" value="PIH1_CS"/>
    <property type="match status" value="1"/>
</dbReference>
<proteinExistence type="inferred from homology"/>
<dbReference type="Proteomes" id="UP000041254">
    <property type="component" value="Unassembled WGS sequence"/>
</dbReference>
<evidence type="ECO:0000259" key="3">
    <source>
        <dbReference type="Pfam" id="PF18201"/>
    </source>
</evidence>
<evidence type="ECO:0000313" key="4">
    <source>
        <dbReference type="EMBL" id="CEM18730.1"/>
    </source>
</evidence>
<dbReference type="InterPro" id="IPR026697">
    <property type="entry name" value="DNAAF6"/>
</dbReference>
<dbReference type="GO" id="GO:0051087">
    <property type="term" value="F:protein-folding chaperone binding"/>
    <property type="evidence" value="ECO:0007669"/>
    <property type="project" value="InterPro"/>
</dbReference>
<dbReference type="OMA" id="ESMVVHK"/>
<dbReference type="GO" id="GO:0045505">
    <property type="term" value="F:dynein intermediate chain binding"/>
    <property type="evidence" value="ECO:0007669"/>
    <property type="project" value="TreeGrafter"/>
</dbReference>
<dbReference type="EMBL" id="CDMY01000507">
    <property type="protein sequence ID" value="CEM18730.1"/>
    <property type="molecule type" value="Genomic_DNA"/>
</dbReference>
<dbReference type="InParanoid" id="A0A0G4FUU8"/>
<comment type="similarity">
    <text evidence="1">Belongs to the PIH1 family.</text>
</comment>
<evidence type="ECO:0000256" key="1">
    <source>
        <dbReference type="ARBA" id="ARBA00008511"/>
    </source>
</evidence>
<evidence type="ECO:0000313" key="5">
    <source>
        <dbReference type="Proteomes" id="UP000041254"/>
    </source>
</evidence>
<dbReference type="AlphaFoldDB" id="A0A0G4FUU8"/>
<dbReference type="PANTHER" id="PTHR21083">
    <property type="entry name" value="TWISTER"/>
    <property type="match status" value="1"/>
</dbReference>